<accession>A0ABZ0ICB7</accession>
<proteinExistence type="predicted"/>
<keyword evidence="2" id="KW-0378">Hydrolase</keyword>
<dbReference type="GO" id="GO:0016787">
    <property type="term" value="F:hydrolase activity"/>
    <property type="evidence" value="ECO:0007669"/>
    <property type="project" value="UniProtKB-KW"/>
</dbReference>
<dbReference type="SUPFAM" id="SSF56601">
    <property type="entry name" value="beta-lactamase/transpeptidase-like"/>
    <property type="match status" value="1"/>
</dbReference>
<evidence type="ECO:0000313" key="3">
    <source>
        <dbReference type="Proteomes" id="UP001626549"/>
    </source>
</evidence>
<organism evidence="2 3">
    <name type="scientific">Congregibacter brevis</name>
    <dbReference type="NCBI Taxonomy" id="3081201"/>
    <lineage>
        <taxon>Bacteria</taxon>
        <taxon>Pseudomonadati</taxon>
        <taxon>Pseudomonadota</taxon>
        <taxon>Gammaproteobacteria</taxon>
        <taxon>Cellvibrionales</taxon>
        <taxon>Halieaceae</taxon>
        <taxon>Congregibacter</taxon>
    </lineage>
</organism>
<sequence length="407" mass="45642">MDFTRVDPSAAAMSEGRLKGIGEHLERSYVEPGKIAGCLTAVLRSDQLAYLHIAGQRDRERELPMTDDTVFRIYSMTKPIVSIALMTLWERGLFSLNDPVHRFIPQWKGLQVREGGSYPEFQTRTPHRPMRIRDLLTHQSGLTYDFMQSTEIDRAYRKLKVARPVQGYTLEDMIEQLATLPLEFSPGDRWNYSVATDVVGYLVERISGQTLPDYLHSTIFDPLGMCDTSFSPRDDQLHRFASCYTRDGQKRLVLQDDAQSSQYIGRSFYSGGGGLVSTAADYLRFCQMLLGRGAFNGQRIISRKTLDLMTANHLPEKADLASVAMAGFTETDHEGVGFGLGFASKIDPVVNGYPATQGSFYWGGMASTLFWIDPIEDLAVVFMTQLIPSSTFNFRGQLEALVYAALD</sequence>
<dbReference type="InterPro" id="IPR001466">
    <property type="entry name" value="Beta-lactam-related"/>
</dbReference>
<dbReference type="EMBL" id="CP136865">
    <property type="protein sequence ID" value="WOJ96353.1"/>
    <property type="molecule type" value="Genomic_DNA"/>
</dbReference>
<dbReference type="EC" id="3.1.1.103" evidence="2"/>
<evidence type="ECO:0000313" key="2">
    <source>
        <dbReference type="EMBL" id="WOJ96353.1"/>
    </source>
</evidence>
<dbReference type="Proteomes" id="UP001626549">
    <property type="component" value="Chromosome"/>
</dbReference>
<dbReference type="InterPro" id="IPR050789">
    <property type="entry name" value="Diverse_Enzym_Activities"/>
</dbReference>
<dbReference type="Pfam" id="PF00144">
    <property type="entry name" value="Beta-lactamase"/>
    <property type="match status" value="1"/>
</dbReference>
<gene>
    <name evidence="2" type="ORF">R0137_14005</name>
</gene>
<evidence type="ECO:0000259" key="1">
    <source>
        <dbReference type="Pfam" id="PF00144"/>
    </source>
</evidence>
<dbReference type="Gene3D" id="3.40.710.10">
    <property type="entry name" value="DD-peptidase/beta-lactamase superfamily"/>
    <property type="match status" value="1"/>
</dbReference>
<protein>
    <submittedName>
        <fullName evidence="2">Serine hydrolase domain-containing protein</fullName>
        <ecNumber evidence="2">3.1.1.103</ecNumber>
    </submittedName>
</protein>
<dbReference type="PANTHER" id="PTHR43283:SF3">
    <property type="entry name" value="BETA-LACTAMASE FAMILY PROTEIN (AFU_ORTHOLOGUE AFUA_5G07500)"/>
    <property type="match status" value="1"/>
</dbReference>
<keyword evidence="3" id="KW-1185">Reference proteome</keyword>
<dbReference type="PANTHER" id="PTHR43283">
    <property type="entry name" value="BETA-LACTAMASE-RELATED"/>
    <property type="match status" value="1"/>
</dbReference>
<dbReference type="InterPro" id="IPR012338">
    <property type="entry name" value="Beta-lactam/transpept-like"/>
</dbReference>
<reference evidence="2 3" key="1">
    <citation type="submission" date="2023-10" db="EMBL/GenBank/DDBJ databases">
        <title>Two novel species belonging to the OM43/NOR5 clade.</title>
        <authorList>
            <person name="Park M."/>
        </authorList>
    </citation>
    <scope>NUCLEOTIDE SEQUENCE [LARGE SCALE GENOMIC DNA]</scope>
    <source>
        <strain evidence="2 3">IMCC45268</strain>
    </source>
</reference>
<name>A0ABZ0ICB7_9GAMM</name>
<dbReference type="RefSeq" id="WP_407327032.1">
    <property type="nucleotide sequence ID" value="NZ_CP136865.1"/>
</dbReference>
<feature type="domain" description="Beta-lactamase-related" evidence="1">
    <location>
        <begin position="25"/>
        <end position="389"/>
    </location>
</feature>